<evidence type="ECO:0008006" key="3">
    <source>
        <dbReference type="Google" id="ProtNLM"/>
    </source>
</evidence>
<reference evidence="1 2" key="1">
    <citation type="submission" date="2024-08" db="EMBL/GenBank/DDBJ databases">
        <title>Gnathostoma spinigerum genome.</title>
        <authorList>
            <person name="Gonzalez-Bertolin B."/>
            <person name="Monzon S."/>
            <person name="Zaballos A."/>
            <person name="Jimenez P."/>
            <person name="Dekumyoy P."/>
            <person name="Varona S."/>
            <person name="Cuesta I."/>
            <person name="Sumanam S."/>
            <person name="Adisakwattana P."/>
            <person name="Gasser R.B."/>
            <person name="Hernandez-Gonzalez A."/>
            <person name="Young N.D."/>
            <person name="Perteguer M.J."/>
        </authorList>
    </citation>
    <scope>NUCLEOTIDE SEQUENCE [LARGE SCALE GENOMIC DNA]</scope>
    <source>
        <strain evidence="1">AL3</strain>
        <tissue evidence="1">Liver</tissue>
    </source>
</reference>
<keyword evidence="2" id="KW-1185">Reference proteome</keyword>
<protein>
    <recommendedName>
        <fullName evidence="3">RNase H type-1 domain-containing protein</fullName>
    </recommendedName>
</protein>
<dbReference type="AlphaFoldDB" id="A0ABD6E9B9"/>
<dbReference type="Proteomes" id="UP001608902">
    <property type="component" value="Unassembled WGS sequence"/>
</dbReference>
<comment type="caution">
    <text evidence="1">The sequence shown here is derived from an EMBL/GenBank/DDBJ whole genome shotgun (WGS) entry which is preliminary data.</text>
</comment>
<dbReference type="EMBL" id="JBGFUD010001386">
    <property type="protein sequence ID" value="MFH4976221.1"/>
    <property type="molecule type" value="Genomic_DNA"/>
</dbReference>
<evidence type="ECO:0000313" key="1">
    <source>
        <dbReference type="EMBL" id="MFH4976221.1"/>
    </source>
</evidence>
<proteinExistence type="predicted"/>
<accession>A0ABD6E9B9</accession>
<evidence type="ECO:0000313" key="2">
    <source>
        <dbReference type="Proteomes" id="UP001608902"/>
    </source>
</evidence>
<sequence length="125" mass="14189">MKEGGFGRFKANFDRLRQMAERLPNGVDFEFVSKRTGDPGNIAADRLARLAIGLRPQRPTKRNPYPIQQNLSDVQPISTDEAETSKHTNIVKVPCLQLLTPITQTTRFHCLIPRRSRCAAYVLRV</sequence>
<organism evidence="1 2">
    <name type="scientific">Gnathostoma spinigerum</name>
    <dbReference type="NCBI Taxonomy" id="75299"/>
    <lineage>
        <taxon>Eukaryota</taxon>
        <taxon>Metazoa</taxon>
        <taxon>Ecdysozoa</taxon>
        <taxon>Nematoda</taxon>
        <taxon>Chromadorea</taxon>
        <taxon>Rhabditida</taxon>
        <taxon>Spirurina</taxon>
        <taxon>Gnathostomatomorpha</taxon>
        <taxon>Gnathostomatoidea</taxon>
        <taxon>Gnathostomatidae</taxon>
        <taxon>Gnathostoma</taxon>
    </lineage>
</organism>
<gene>
    <name evidence="1" type="ORF">AB6A40_002930</name>
</gene>
<name>A0ABD6E9B9_9BILA</name>